<evidence type="ECO:0000256" key="2">
    <source>
        <dbReference type="ARBA" id="ARBA00023157"/>
    </source>
</evidence>
<dbReference type="NCBIfam" id="TIGR04183">
    <property type="entry name" value="Por_Secre_tail"/>
    <property type="match status" value="1"/>
</dbReference>
<dbReference type="Gene3D" id="2.60.120.200">
    <property type="match status" value="1"/>
</dbReference>
<dbReference type="GO" id="GO:0004553">
    <property type="term" value="F:hydrolase activity, hydrolyzing O-glycosyl compounds"/>
    <property type="evidence" value="ECO:0007669"/>
    <property type="project" value="UniProtKB-ARBA"/>
</dbReference>
<dbReference type="Pfam" id="PF19406">
    <property type="entry name" value="PKD_5"/>
    <property type="match status" value="4"/>
</dbReference>
<dbReference type="Gene3D" id="2.60.40.10">
    <property type="entry name" value="Immunoglobulins"/>
    <property type="match status" value="1"/>
</dbReference>
<dbReference type="KEGG" id="gfl:GRFL_0883"/>
<evidence type="ECO:0000256" key="1">
    <source>
        <dbReference type="ARBA" id="ARBA00022729"/>
    </source>
</evidence>
<evidence type="ECO:0000313" key="3">
    <source>
        <dbReference type="EMBL" id="APU67607.1"/>
    </source>
</evidence>
<dbReference type="Pfam" id="PF13385">
    <property type="entry name" value="Laminin_G_3"/>
    <property type="match status" value="1"/>
</dbReference>
<dbReference type="InterPro" id="IPR026444">
    <property type="entry name" value="Secre_tail"/>
</dbReference>
<keyword evidence="1" id="KW-0732">Signal</keyword>
<dbReference type="Gene3D" id="2.60.40.740">
    <property type="match status" value="1"/>
</dbReference>
<dbReference type="SMART" id="SM00560">
    <property type="entry name" value="LamGL"/>
    <property type="match status" value="1"/>
</dbReference>
<accession>A0A1L7I1W7</accession>
<dbReference type="InterPro" id="IPR013783">
    <property type="entry name" value="Ig-like_fold"/>
</dbReference>
<gene>
    <name evidence="3" type="ORF">GRFL_0883</name>
</gene>
<dbReference type="SUPFAM" id="SSF49899">
    <property type="entry name" value="Concanavalin A-like lectins/glucanases"/>
    <property type="match status" value="1"/>
</dbReference>
<dbReference type="STRING" id="1229726.GRFL_0883"/>
<dbReference type="OrthoDB" id="1652165at2"/>
<dbReference type="InterPro" id="IPR001791">
    <property type="entry name" value="Laminin_G"/>
</dbReference>
<keyword evidence="2" id="KW-1015">Disulfide bond</keyword>
<dbReference type="CDD" id="cd00110">
    <property type="entry name" value="LamG"/>
    <property type="match status" value="1"/>
</dbReference>
<dbReference type="GO" id="GO:0005975">
    <property type="term" value="P:carbohydrate metabolic process"/>
    <property type="evidence" value="ECO:0007669"/>
    <property type="project" value="UniProtKB-ARBA"/>
</dbReference>
<name>A0A1L7I1W7_9FLAO</name>
<dbReference type="Gene3D" id="2.60.120.260">
    <property type="entry name" value="Galactose-binding domain-like"/>
    <property type="match status" value="1"/>
</dbReference>
<organism evidence="3 4">
    <name type="scientific">Christiangramia flava JLT2011</name>
    <dbReference type="NCBI Taxonomy" id="1229726"/>
    <lineage>
        <taxon>Bacteria</taxon>
        <taxon>Pseudomonadati</taxon>
        <taxon>Bacteroidota</taxon>
        <taxon>Flavobacteriia</taxon>
        <taxon>Flavobacteriales</taxon>
        <taxon>Flavobacteriaceae</taxon>
        <taxon>Christiangramia</taxon>
    </lineage>
</organism>
<dbReference type="EMBL" id="CP016359">
    <property type="protein sequence ID" value="APU67607.1"/>
    <property type="molecule type" value="Genomic_DNA"/>
</dbReference>
<dbReference type="InterPro" id="IPR013320">
    <property type="entry name" value="ConA-like_dom_sf"/>
</dbReference>
<protein>
    <submittedName>
        <fullName evidence="3">Uncharacterized protein</fullName>
    </submittedName>
</protein>
<reference evidence="3 4" key="1">
    <citation type="submission" date="2016-07" db="EMBL/GenBank/DDBJ databases">
        <title>Multi-omics approach to identify versatile polysaccharide utilization systems of a marine flavobacterium Gramella flava.</title>
        <authorList>
            <person name="Tang K."/>
        </authorList>
    </citation>
    <scope>NUCLEOTIDE SEQUENCE [LARGE SCALE GENOMIC DNA]</scope>
    <source>
        <strain evidence="3 4">JLT2011</strain>
    </source>
</reference>
<dbReference type="InterPro" id="IPR035986">
    <property type="entry name" value="PKD_dom_sf"/>
</dbReference>
<proteinExistence type="predicted"/>
<dbReference type="SUPFAM" id="SSF49299">
    <property type="entry name" value="PKD domain"/>
    <property type="match status" value="1"/>
</dbReference>
<keyword evidence="4" id="KW-1185">Reference proteome</keyword>
<evidence type="ECO:0000313" key="4">
    <source>
        <dbReference type="Proteomes" id="UP000186230"/>
    </source>
</evidence>
<dbReference type="InterPro" id="IPR006558">
    <property type="entry name" value="LamG-like"/>
</dbReference>
<dbReference type="Proteomes" id="UP000186230">
    <property type="component" value="Chromosome"/>
</dbReference>
<sequence>MLWSNRISYFIRYILFILTLFYSLNKLSAQCNTTPSISVSASSLEVCTGDEIVFSSEQSNASGWSSTFQWKLNGNPLTGQTNSTFSSSSLNNGDRVSVDVTFTCSDNTELISSNQLQVTIYETPTVSEIDDIILCNTENSEDVTFLGNADSFIWNSSNNDIGLSSSGNGNIPSFKAKNTGYSPITSVITVTPYIKECQGETKSFSITVNPTPTVERPENIGICNGEVVDAINFSGNQTSNIQYFWTNSATSIGLPNQGTGTINSFTATNTGNNPVTANLTVTPVANDCQGEARSFSITVYPTPEVDQPEDIVVCNQETVSGINFTDNAVAGNLFYWSSSNTNIGIPSQGMGNIDSFQAINPGNSAITATITVTPKANDCAGESKTFTITVNPTPTVSDLDDLTVCNGEQIEKFEFSGSSVAGTTYKWTNDNPNIGLSQEGTNAIPQFKAINNGSDPITAAIEVTPLANGCEGEPRNFTITVNPTPFINTPADQTICEDNSTQPINFSGNTVSNTQVSWTNDHPEIGLPASGTGNISSFTGLNPTNKTIQATITIIPSANSCQGSASSFIINVKPKPELAAPDDQTLCSGVKTETLPLGLIPGNTTFSITGGSSIGLADRSNQNEIPSFTPINNSATPISKSISLIPVSEGCQGDTVTFTITVNPAPSITISNANPTICSGSNTAIIISSPVSNAKFSWEIQQVTPANSVIGASEGSGNEIRQSLTNQSGSQAKITYLIYSEADSCRINPVPVTVTVNPVPNLKITEPETVCAPASIDLTSNEITAGSDSNLNFSYWTNSNLTNPVSDPSKVSAGTYYIKATNEFGCEISEKVTITEFPLPELTSESNVAGFCSETPFIYEFNSSIVGTTFNWSRPQIDGISTPANSDEGDIDEVLVNTTNHPITVKYEVTLISPEGCLNSASVTTTVTPTPILTSDLSPGSICSGSPFSYSPSSSVNGTNFKWTRQQVAGISNPAASGTGNISETLENTTNQTLAVTYQYQLSSNNCTNPQTYSITVPVTPSPQTEVYASQNGEEKVSETIEICQGGSIDLFSETAIPNNSGLPTEILNANFNNSSNSWTTSGNGQRNWNRVNNGEVVDTQCGYVYVGPNWWNYEYRCEDIELHSNDNSSFFLVNSNATNGRFNTVTLTSPVFSTSGYNSLSLSFWHYYRDGGSRRNDPLDIGRLEYRIGNGNWRSLNNINFTSTEGGPDSFVQRTIDISSLVGNNQVQIRFNYDDANGDYYWAVDNIIIGGDGSSQPEVTWTTNNSDWTSNQQNPEDVSPPISTIYTATYVDPDTGCPGSKSIEVVVKDPPQPVIKADYCAYPNEPNKIRLYVEGSYDRYEWTSSGETISTQSSIDVTSAQGYTLRVWENGCEGSSSIDISENLIENGDFEAGNTGFSTQYNYQTDRAGRQDELVPEGTYAIAPHSNPYHYSFNDSGDHTTGDGNFMIVNGDPNLGNVVWETNGFLEVKPNTDYYFGAWTTNLVSRSEADKYARLRLQIIVRNGNGQQVAAESTLGDLRFQNVGEWIEFYNSQVWNSGDYEEVKLRIINENTIRDGNDFGIDDISFAEINAVEFTFDPQNNGPICQEGTIQLSANLEGGRDPITYQWTGPNGFSSSEANPVIENATTDNSGDYQLSITDFYGCSNAVKTTTVEVIPETIVDAGEDQEVCAEMRSVDLTGSISGSVTSGTWSGPNGSFEPSPNSLDVSYSFSEEDIQMGFVDLVLTSDAPQSPCEVSTDTVRIIINPTPIIEELVIANNECNAGSSGSATASVISGTAPYTYNWSDGQTGETATDLVAGDYELVVTDALGCSTSQAFTIQDPSPLQLITLTSENISCYDASDGIISLEVSGGNLPEDPVVYTVKILKENGATLADQSNADGYFEISDLPAGAFTVLVSTENECSVISRNITLIQPAEIVVSAGEDINPDECGVSSVQLKALPVDPNLGSGQWSIVSGEGGSFEVTGDPYTQFSGIAGETYELEWQVTPANGCAPISDQLIVTLTSGCSKLDFDGENDYVTMGDHYALDQNFTIEVWVKPNGIQGIQTILSKRNAANINEGGYDLILNNGKPEFRYNSRSVTSPFKLDTNRWYHLSITGDDSEVTLFIDGIKIQSFNSENIISQSAPFLLGAMFQADQPAKPVNYYHGWIQELRIWNKALTQDQLHFMMNQKILNNNGAVRGEIIPINIPGNISWSDLQAYYQLDIDELTNGATPDVSSNPIPGLLRNIETLQENTAPLPYMLYNTSAGEWYDQNSWELPSSLDGRTITQRNVWDPPNSNGVKPSVKIDWNIVILKNNIKNEGTPNDKNHIKLLGLLSESGTFQMNGENNFSGNALEISNYLLLNGYIDFNGESQLLQPEGSIIDIQSSGYIDRDQQGTKNSFNYNYWTSPVSSIGNKSNQGFDIYHVLKDGDANDRAISFNNQYHYADYNYSGNLRLSTYWMYVFHGGGNNYSEWHGIDQNTHLKTGEGYTMKGTHGFANIRDIQNYTFRGMPNNGDISLNISKGENRLLGNPYPSAIDATEFIRDNIKDVSGGRNSKNVFNGSLYFWDHFGQQNTHILAEYVGGYAVLNLSGGIPGVSNDTRINNNGQAGSKSPNRFIPVGQGFFVNATIDENSNYNFGIDGGLLTFKNNQRVYARENPGNSQFLAPEQNNKLGIQTKKNTSDVRQKIRLKFESPKGYHRQILATADLNASKDFDLGYDAPLIENNKEDMYWLIENSKYVIQGVSDFEPEIKLPIGVRIAENKDFSIRIDSLENWRAYKEILLEDTKLDSVHNLRDGEYISKDSIGEVNDRFAIIFKYPNLEENEDPLPQLDSRLDIGYYNDPDILQLKNPEQLAIYEILIYDLTGKLLKRYQDITPNKEVNIKMEDVPIGTYIIKLYSENGELNKKFLVKK</sequence>
<dbReference type="SMART" id="SM00282">
    <property type="entry name" value="LamG"/>
    <property type="match status" value="1"/>
</dbReference>
<dbReference type="InterPro" id="IPR045828">
    <property type="entry name" value="PKD_Bacteroidetes"/>
</dbReference>
<dbReference type="InterPro" id="IPR025667">
    <property type="entry name" value="SprB_repeat"/>
</dbReference>
<dbReference type="Pfam" id="PF13573">
    <property type="entry name" value="SprB"/>
    <property type="match status" value="2"/>
</dbReference>